<dbReference type="EMBL" id="BAABRN010000119">
    <property type="protein sequence ID" value="GAA5504406.1"/>
    <property type="molecule type" value="Genomic_DNA"/>
</dbReference>
<comment type="similarity">
    <text evidence="1">Belongs to the acyl coenzyme A hydrolase family.</text>
</comment>
<keyword evidence="6" id="KW-1185">Reference proteome</keyword>
<protein>
    <recommendedName>
        <fullName evidence="4">HotDog ACOT-type domain-containing protein</fullName>
    </recommendedName>
</protein>
<evidence type="ECO:0000313" key="5">
    <source>
        <dbReference type="EMBL" id="GAA5504406.1"/>
    </source>
</evidence>
<dbReference type="PANTHER" id="PTHR11049:SF24">
    <property type="entry name" value="CYTOSOLIC ACYL COENZYME A THIOESTER HYDROLASE"/>
    <property type="match status" value="1"/>
</dbReference>
<comment type="caution">
    <text evidence="5">The sequence shown here is derived from an EMBL/GenBank/DDBJ whole genome shotgun (WGS) entry which is preliminary data.</text>
</comment>
<dbReference type="InterPro" id="IPR006683">
    <property type="entry name" value="Thioestr_dom"/>
</dbReference>
<dbReference type="Pfam" id="PF03061">
    <property type="entry name" value="4HBT"/>
    <property type="match status" value="1"/>
</dbReference>
<dbReference type="RefSeq" id="WP_353544367.1">
    <property type="nucleotide sequence ID" value="NZ_BAABRN010000119.1"/>
</dbReference>
<dbReference type="CDD" id="cd03442">
    <property type="entry name" value="BFIT_BACH"/>
    <property type="match status" value="1"/>
</dbReference>
<evidence type="ECO:0000313" key="6">
    <source>
        <dbReference type="Proteomes" id="UP001458946"/>
    </source>
</evidence>
<feature type="domain" description="HotDog ACOT-type" evidence="4">
    <location>
        <begin position="37"/>
        <end position="149"/>
    </location>
</feature>
<sequence>MTEPTSTETAPDTKSLVLDFLDYPPGDPRVLNPPRPYAGETRVTHIVFPGDTNHHGTLFGGDALSYMDSAAFIAATRYCRRKVVTRHLNALDFTRPIPQGTLVELIARVVKTGRTSMTVLVELFIEDMYSEKRQLGCSGEFVLVALGDDGQPTSVPALQGSEHVR</sequence>
<dbReference type="InterPro" id="IPR033120">
    <property type="entry name" value="HOTDOG_ACOT"/>
</dbReference>
<dbReference type="PANTHER" id="PTHR11049">
    <property type="entry name" value="ACYL COENZYME A THIOESTER HYDROLASE"/>
    <property type="match status" value="1"/>
</dbReference>
<dbReference type="InterPro" id="IPR040170">
    <property type="entry name" value="Cytosol_ACT"/>
</dbReference>
<reference evidence="5 6" key="1">
    <citation type="submission" date="2024-02" db="EMBL/GenBank/DDBJ databases">
        <title>Deinococcus xinjiangensis NBRC 107630.</title>
        <authorList>
            <person name="Ichikawa N."/>
            <person name="Katano-Makiyama Y."/>
            <person name="Hidaka K."/>
        </authorList>
    </citation>
    <scope>NUCLEOTIDE SEQUENCE [LARGE SCALE GENOMIC DNA]</scope>
    <source>
        <strain evidence="5 6">NBRC 107630</strain>
    </source>
</reference>
<dbReference type="Proteomes" id="UP001458946">
    <property type="component" value="Unassembled WGS sequence"/>
</dbReference>
<dbReference type="InterPro" id="IPR029069">
    <property type="entry name" value="HotDog_dom_sf"/>
</dbReference>
<evidence type="ECO:0000256" key="2">
    <source>
        <dbReference type="ARBA" id="ARBA00022801"/>
    </source>
</evidence>
<gene>
    <name evidence="5" type="ORF">Dxin01_04176</name>
</gene>
<dbReference type="SUPFAM" id="SSF54637">
    <property type="entry name" value="Thioesterase/thiol ester dehydrase-isomerase"/>
    <property type="match status" value="1"/>
</dbReference>
<evidence type="ECO:0000256" key="1">
    <source>
        <dbReference type="ARBA" id="ARBA00010458"/>
    </source>
</evidence>
<keyword evidence="2 3" id="KW-0378">Hydrolase</keyword>
<accession>A0ABP9VGS4</accession>
<proteinExistence type="inferred from homology"/>
<evidence type="ECO:0000259" key="4">
    <source>
        <dbReference type="PROSITE" id="PS51770"/>
    </source>
</evidence>
<evidence type="ECO:0000256" key="3">
    <source>
        <dbReference type="PROSITE-ProRule" id="PRU01106"/>
    </source>
</evidence>
<dbReference type="Gene3D" id="3.10.129.10">
    <property type="entry name" value="Hotdog Thioesterase"/>
    <property type="match status" value="1"/>
</dbReference>
<organism evidence="5 6">
    <name type="scientific">Deinococcus xinjiangensis</name>
    <dbReference type="NCBI Taxonomy" id="457454"/>
    <lineage>
        <taxon>Bacteria</taxon>
        <taxon>Thermotogati</taxon>
        <taxon>Deinococcota</taxon>
        <taxon>Deinococci</taxon>
        <taxon>Deinococcales</taxon>
        <taxon>Deinococcaceae</taxon>
        <taxon>Deinococcus</taxon>
    </lineage>
</organism>
<name>A0ABP9VGS4_9DEIO</name>
<dbReference type="PROSITE" id="PS51770">
    <property type="entry name" value="HOTDOG_ACOT"/>
    <property type="match status" value="1"/>
</dbReference>